<protein>
    <submittedName>
        <fullName evidence="1">Uncharacterized protein</fullName>
    </submittedName>
</protein>
<evidence type="ECO:0000313" key="1">
    <source>
        <dbReference type="EMBL" id="PHZ83929.1"/>
    </source>
</evidence>
<dbReference type="AlphaFoldDB" id="A0A2G4YNL8"/>
<dbReference type="Proteomes" id="UP000229730">
    <property type="component" value="Unassembled WGS sequence"/>
</dbReference>
<organism evidence="1 2">
    <name type="scientific">Paremcibacter congregatus</name>
    <dbReference type="NCBI Taxonomy" id="2043170"/>
    <lineage>
        <taxon>Bacteria</taxon>
        <taxon>Pseudomonadati</taxon>
        <taxon>Pseudomonadota</taxon>
        <taxon>Alphaproteobacteria</taxon>
        <taxon>Emcibacterales</taxon>
        <taxon>Emcibacteraceae</taxon>
        <taxon>Paremcibacter</taxon>
    </lineage>
</organism>
<comment type="caution">
    <text evidence="1">The sequence shown here is derived from an EMBL/GenBank/DDBJ whole genome shotgun (WGS) entry which is preliminary data.</text>
</comment>
<dbReference type="InParanoid" id="A0A2G4YNL8"/>
<keyword evidence="2" id="KW-1185">Reference proteome</keyword>
<sequence length="60" mass="6294">MRGILTRTVAFRTEDRYVAANGCQVTVRIMAGGAGINGFQLIKAVIGEVLGFRAAGPAID</sequence>
<reference evidence="1 2" key="1">
    <citation type="submission" date="2017-10" db="EMBL/GenBank/DDBJ databases">
        <title>Frigbacter circumglobatus gen. nov. sp. nov., isolated from sediment cultured in situ.</title>
        <authorList>
            <person name="Zhao Z."/>
        </authorList>
    </citation>
    <scope>NUCLEOTIDE SEQUENCE [LARGE SCALE GENOMIC DNA]</scope>
    <source>
        <strain evidence="1 2">ZYL</strain>
    </source>
</reference>
<gene>
    <name evidence="1" type="ORF">CRD36_14445</name>
</gene>
<accession>A0A2G4YNL8</accession>
<name>A0A2G4YNL8_9PROT</name>
<evidence type="ECO:0000313" key="2">
    <source>
        <dbReference type="Proteomes" id="UP000229730"/>
    </source>
</evidence>
<proteinExistence type="predicted"/>
<dbReference type="EMBL" id="PDEM01000030">
    <property type="protein sequence ID" value="PHZ83929.1"/>
    <property type="molecule type" value="Genomic_DNA"/>
</dbReference>